<dbReference type="AlphaFoldDB" id="A0A388K8A5"/>
<keyword evidence="5" id="KW-1185">Reference proteome</keyword>
<evidence type="ECO:0000313" key="4">
    <source>
        <dbReference type="EMBL" id="GBG66236.1"/>
    </source>
</evidence>
<dbReference type="STRING" id="69332.A0A388K8A5"/>
<dbReference type="Gene3D" id="1.10.10.60">
    <property type="entry name" value="Homeodomain-like"/>
    <property type="match status" value="1"/>
</dbReference>
<dbReference type="PANTHER" id="PTHR33492:SF4">
    <property type="entry name" value="OS02G0174300 PROTEIN"/>
    <property type="match status" value="1"/>
</dbReference>
<feature type="region of interest" description="Disordered" evidence="1">
    <location>
        <begin position="741"/>
        <end position="770"/>
    </location>
</feature>
<dbReference type="Pfam" id="PF13837">
    <property type="entry name" value="Myb_DNA-bind_4"/>
    <property type="match status" value="1"/>
</dbReference>
<accession>A0A388K8A5</accession>
<evidence type="ECO:0000256" key="2">
    <source>
        <dbReference type="SAM" id="Phobius"/>
    </source>
</evidence>
<comment type="caution">
    <text evidence="4">The sequence shown here is derived from an EMBL/GenBank/DDBJ whole genome shotgun (WGS) entry which is preliminary data.</text>
</comment>
<dbReference type="EMBL" id="BFEA01000071">
    <property type="protein sequence ID" value="GBG66236.1"/>
    <property type="molecule type" value="Genomic_DNA"/>
</dbReference>
<gene>
    <name evidence="4" type="ORF">CBR_g57839</name>
</gene>
<sequence length="1050" mass="114934">MPTSILPPRTGTGGERRLTAAESSSTIPTSNPGRCCHHLHRHRHSHRHNHSHRYGADWKHRSSPIFLVASTSNKKRGIAAITDTPRAGSSRGALPCGISALGSRSRCGQASRKIDCDALLLQVRQVDETRRGGCWMQLPKAPSSVGLNVPFDKDPNGRGWRRRWLSVLQAAAARDDERGAILGRSEGATSLRSSSGIEDRSFVQGESLQVEENPQGLDKPPAPKRQLHLDVESIDFVDVSTTILFLGPIVCRDATCIRIVNILYIQMQYVPSVPAGAIANVHLTVMVNAPQSSWPAIDMPSAVHASEMKVDADHHVRGATDGNIKLEEFPSSILRLAVLDGNECTNQWVCEETAAKALYSDEEEDWSLHESKGGVCNAELGGSPEAACVLNSVRRREVQGNAGAAKEAVLSGSRNDCGRYNDKIDCATTSAVEDQVDHGEDAVKEKPGLERQTLILEMIMNNPGTRGRRLRRRNTCCDSDCVRDFDLPCNDTIQCTKPGSEKLFDTDHQELDATLIFSKSCPEASPEANPREAGQCVTPISWTSLDKASLGPVRRRHGLSRDVLRSTNWGLWETLALVRAKQEEANERANQHGGLVRPARERWALIVMKLKSWGIHRDVSNCARRWENLSRCFRKIYRHEVYRLNCSSERPSFWRMSFSERKELNMPFQMEPRVYKAMEEFFTSVDECGLKAETTLALCAGEGSPGDTTDDFVKGETEDCGRIKVEVAPMDLIPSVPAAVEGQGCCSSSPNAGDEGDGPNSGTRPAVDAGSNCPSSIATAISDLTKAVLGGGEAFTSAYAMAAQRETDLVADSQDVVLEQMQVVREADSLVDAGHQMLLSTLRGINTTLDSILSNMARTDPQGALCNVTRSVRACDKLQTIHSCQWSARALKSVMDELIVVPVHGVTETQLVNLFYRAMPKPLRGYFFEKSKESTITYDTPSREVVAVEAQSMPVSTFWHKDLDKGKKWKGHTISGQDNNDHQDSDLLYFAKFAGICFVAAATIKYGSVALPSLAKPNLLSALIMVMVPMGVSAIALVSASAEEKGDRQM</sequence>
<evidence type="ECO:0000313" key="5">
    <source>
        <dbReference type="Proteomes" id="UP000265515"/>
    </source>
</evidence>
<dbReference type="OrthoDB" id="513929at2759"/>
<proteinExistence type="predicted"/>
<evidence type="ECO:0000256" key="1">
    <source>
        <dbReference type="SAM" id="MobiDB-lite"/>
    </source>
</evidence>
<dbReference type="InterPro" id="IPR044822">
    <property type="entry name" value="Myb_DNA-bind_4"/>
</dbReference>
<keyword evidence="2" id="KW-0812">Transmembrane</keyword>
<organism evidence="4 5">
    <name type="scientific">Chara braunii</name>
    <name type="common">Braun's stonewort</name>
    <dbReference type="NCBI Taxonomy" id="69332"/>
    <lineage>
        <taxon>Eukaryota</taxon>
        <taxon>Viridiplantae</taxon>
        <taxon>Streptophyta</taxon>
        <taxon>Charophyceae</taxon>
        <taxon>Charales</taxon>
        <taxon>Characeae</taxon>
        <taxon>Chara</taxon>
    </lineage>
</organism>
<dbReference type="PANTHER" id="PTHR33492">
    <property type="entry name" value="OSJNBA0043A12.37 PROTEIN-RELATED"/>
    <property type="match status" value="1"/>
</dbReference>
<feature type="compositionally biased region" description="Polar residues" evidence="1">
    <location>
        <begin position="21"/>
        <end position="32"/>
    </location>
</feature>
<feature type="transmembrane region" description="Helical" evidence="2">
    <location>
        <begin position="1019"/>
        <end position="1042"/>
    </location>
</feature>
<dbReference type="Proteomes" id="UP000265515">
    <property type="component" value="Unassembled WGS sequence"/>
</dbReference>
<reference evidence="4 5" key="1">
    <citation type="journal article" date="2018" name="Cell">
        <title>The Chara Genome: Secondary Complexity and Implications for Plant Terrestrialization.</title>
        <authorList>
            <person name="Nishiyama T."/>
            <person name="Sakayama H."/>
            <person name="Vries J.D."/>
            <person name="Buschmann H."/>
            <person name="Saint-Marcoux D."/>
            <person name="Ullrich K.K."/>
            <person name="Haas F.B."/>
            <person name="Vanderstraeten L."/>
            <person name="Becker D."/>
            <person name="Lang D."/>
            <person name="Vosolsobe S."/>
            <person name="Rombauts S."/>
            <person name="Wilhelmsson P.K.I."/>
            <person name="Janitza P."/>
            <person name="Kern R."/>
            <person name="Heyl A."/>
            <person name="Rumpler F."/>
            <person name="Villalobos L.I.A.C."/>
            <person name="Clay J.M."/>
            <person name="Skokan R."/>
            <person name="Toyoda A."/>
            <person name="Suzuki Y."/>
            <person name="Kagoshima H."/>
            <person name="Schijlen E."/>
            <person name="Tajeshwar N."/>
            <person name="Catarino B."/>
            <person name="Hetherington A.J."/>
            <person name="Saltykova A."/>
            <person name="Bonnot C."/>
            <person name="Breuninger H."/>
            <person name="Symeonidi A."/>
            <person name="Radhakrishnan G.V."/>
            <person name="Van Nieuwerburgh F."/>
            <person name="Deforce D."/>
            <person name="Chang C."/>
            <person name="Karol K.G."/>
            <person name="Hedrich R."/>
            <person name="Ulvskov P."/>
            <person name="Glockner G."/>
            <person name="Delwiche C.F."/>
            <person name="Petrasek J."/>
            <person name="Van de Peer Y."/>
            <person name="Friml J."/>
            <person name="Beilby M."/>
            <person name="Dolan L."/>
            <person name="Kohara Y."/>
            <person name="Sugano S."/>
            <person name="Fujiyama A."/>
            <person name="Delaux P.-M."/>
            <person name="Quint M."/>
            <person name="TheiBen G."/>
            <person name="Hagemann M."/>
            <person name="Harholt J."/>
            <person name="Dunand C."/>
            <person name="Zachgo S."/>
            <person name="Langdale J."/>
            <person name="Maumus F."/>
            <person name="Straeten D.V.D."/>
            <person name="Gould S.B."/>
            <person name="Rensing S.A."/>
        </authorList>
    </citation>
    <scope>NUCLEOTIDE SEQUENCE [LARGE SCALE GENOMIC DNA]</scope>
    <source>
        <strain evidence="4 5">S276</strain>
    </source>
</reference>
<protein>
    <recommendedName>
        <fullName evidence="3">Myb/SANT-like DNA-binding domain-containing protein</fullName>
    </recommendedName>
</protein>
<feature type="region of interest" description="Disordered" evidence="1">
    <location>
        <begin position="1"/>
        <end position="33"/>
    </location>
</feature>
<keyword evidence="2" id="KW-0472">Membrane</keyword>
<evidence type="ECO:0000259" key="3">
    <source>
        <dbReference type="Pfam" id="PF13837"/>
    </source>
</evidence>
<name>A0A388K8A5_CHABU</name>
<keyword evidence="2" id="KW-1133">Transmembrane helix</keyword>
<dbReference type="Gramene" id="GBG66236">
    <property type="protein sequence ID" value="GBG66236"/>
    <property type="gene ID" value="CBR_g57839"/>
</dbReference>
<feature type="domain" description="Myb/SANT-like DNA-binding" evidence="3">
    <location>
        <begin position="567"/>
        <end position="656"/>
    </location>
</feature>